<evidence type="ECO:0000259" key="4">
    <source>
        <dbReference type="PROSITE" id="PS01124"/>
    </source>
</evidence>
<dbReference type="Proteomes" id="UP001258994">
    <property type="component" value="Chromosome"/>
</dbReference>
<gene>
    <name evidence="5" type="ORF">RGQ13_09345</name>
</gene>
<evidence type="ECO:0000256" key="2">
    <source>
        <dbReference type="ARBA" id="ARBA00023125"/>
    </source>
</evidence>
<feature type="domain" description="HTH araC/xylS-type" evidence="4">
    <location>
        <begin position="192"/>
        <end position="290"/>
    </location>
</feature>
<keyword evidence="2" id="KW-0238">DNA-binding</keyword>
<organism evidence="5 6">
    <name type="scientific">Thalassotalea psychrophila</name>
    <dbReference type="NCBI Taxonomy" id="3065647"/>
    <lineage>
        <taxon>Bacteria</taxon>
        <taxon>Pseudomonadati</taxon>
        <taxon>Pseudomonadota</taxon>
        <taxon>Gammaproteobacteria</taxon>
        <taxon>Alteromonadales</taxon>
        <taxon>Colwelliaceae</taxon>
        <taxon>Thalassotalea</taxon>
    </lineage>
</organism>
<dbReference type="EMBL" id="CP134145">
    <property type="protein sequence ID" value="WNC74177.1"/>
    <property type="molecule type" value="Genomic_DNA"/>
</dbReference>
<dbReference type="PROSITE" id="PS01124">
    <property type="entry name" value="HTH_ARAC_FAMILY_2"/>
    <property type="match status" value="1"/>
</dbReference>
<dbReference type="Gene3D" id="1.10.10.60">
    <property type="entry name" value="Homeodomain-like"/>
    <property type="match status" value="2"/>
</dbReference>
<dbReference type="SMART" id="SM00342">
    <property type="entry name" value="HTH_ARAC"/>
    <property type="match status" value="1"/>
</dbReference>
<dbReference type="RefSeq" id="WP_348393284.1">
    <property type="nucleotide sequence ID" value="NZ_CP134145.1"/>
</dbReference>
<accession>A0ABY9U030</accession>
<keyword evidence="6" id="KW-1185">Reference proteome</keyword>
<reference evidence="6" key="1">
    <citation type="submission" date="2023-09" db="EMBL/GenBank/DDBJ databases">
        <authorList>
            <person name="Li S."/>
            <person name="Li X."/>
            <person name="Zhang C."/>
            <person name="Zhao Z."/>
        </authorList>
    </citation>
    <scope>NUCLEOTIDE SEQUENCE [LARGE SCALE GENOMIC DNA]</scope>
    <source>
        <strain evidence="6">SQ149</strain>
    </source>
</reference>
<keyword evidence="1" id="KW-0805">Transcription regulation</keyword>
<protein>
    <submittedName>
        <fullName evidence="5">AraC family transcriptional regulator</fullName>
    </submittedName>
</protein>
<dbReference type="InterPro" id="IPR018060">
    <property type="entry name" value="HTH_AraC"/>
</dbReference>
<evidence type="ECO:0000313" key="5">
    <source>
        <dbReference type="EMBL" id="WNC74177.1"/>
    </source>
</evidence>
<dbReference type="InterPro" id="IPR009057">
    <property type="entry name" value="Homeodomain-like_sf"/>
</dbReference>
<dbReference type="SUPFAM" id="SSF46689">
    <property type="entry name" value="Homeodomain-like"/>
    <property type="match status" value="2"/>
</dbReference>
<evidence type="ECO:0000313" key="6">
    <source>
        <dbReference type="Proteomes" id="UP001258994"/>
    </source>
</evidence>
<dbReference type="InterPro" id="IPR050204">
    <property type="entry name" value="AraC_XylS_family_regulators"/>
</dbReference>
<dbReference type="Pfam" id="PF12833">
    <property type="entry name" value="HTH_18"/>
    <property type="match status" value="1"/>
</dbReference>
<proteinExistence type="predicted"/>
<sequence>MLNQAVVNTSAILQKIIAAKPLWCHDIEYSDSNRVSRFRIERYICNIKAKCLPPINCPILIIHFGGKKVTSLDTTENLTSFPSAATLIPTGIETNWQIEGALDFALVYLTDDVLQLLQNSLAGVTEPLSLNSSLYGALVKELLTKLSEDIATDMEHIAALSRALISLLRVELTASTQSMSFNSARGQFNYVQQAIKFIQANLDKQLKSADVAAHVGLHQSHFRQIFRDVTQTTLHSYVLQLRLEHARDLLLNTAVSIVEIAENSGFSSQSHMTSSFRRYYDMSPASIRKRKP</sequence>
<evidence type="ECO:0000256" key="1">
    <source>
        <dbReference type="ARBA" id="ARBA00023015"/>
    </source>
</evidence>
<dbReference type="PANTHER" id="PTHR46796">
    <property type="entry name" value="HTH-TYPE TRANSCRIPTIONAL ACTIVATOR RHAS-RELATED"/>
    <property type="match status" value="1"/>
</dbReference>
<evidence type="ECO:0000256" key="3">
    <source>
        <dbReference type="ARBA" id="ARBA00023163"/>
    </source>
</evidence>
<dbReference type="PANTHER" id="PTHR46796:SF6">
    <property type="entry name" value="ARAC SUBFAMILY"/>
    <property type="match status" value="1"/>
</dbReference>
<keyword evidence="3" id="KW-0804">Transcription</keyword>
<name>A0ABY9U030_9GAMM</name>